<name>K6Q2P4_9FIRM</name>
<dbReference type="RefSeq" id="WP_006903315.1">
    <property type="nucleotide sequence ID" value="NZ_JH976535.1"/>
</dbReference>
<dbReference type="InterPro" id="IPR009100">
    <property type="entry name" value="AcylCoA_DH/oxidase_NM_dom_sf"/>
</dbReference>
<dbReference type="Gene3D" id="2.40.110.10">
    <property type="entry name" value="Butyryl-CoA Dehydrogenase, subunit A, domain 2"/>
    <property type="match status" value="1"/>
</dbReference>
<keyword evidence="12" id="KW-1185">Reference proteome</keyword>
<dbReference type="EMBL" id="AENY02000002">
    <property type="protein sequence ID" value="EKP95304.1"/>
    <property type="molecule type" value="Genomic_DNA"/>
</dbReference>
<dbReference type="FunFam" id="2.40.110.10:FF:000002">
    <property type="entry name" value="Acyl-CoA dehydrogenase fadE12"/>
    <property type="match status" value="1"/>
</dbReference>
<dbReference type="InterPro" id="IPR009075">
    <property type="entry name" value="AcylCo_DH/oxidase_C"/>
</dbReference>
<feature type="domain" description="Acyl-CoA oxidase/dehydrogenase middle" evidence="9">
    <location>
        <begin position="125"/>
        <end position="214"/>
    </location>
</feature>
<organism evidence="11 12">
    <name type="scientific">Thermaerobacter subterraneus DSM 13965</name>
    <dbReference type="NCBI Taxonomy" id="867903"/>
    <lineage>
        <taxon>Bacteria</taxon>
        <taxon>Bacillati</taxon>
        <taxon>Bacillota</taxon>
        <taxon>Clostridia</taxon>
        <taxon>Eubacteriales</taxon>
        <taxon>Clostridiales Family XVII. Incertae Sedis</taxon>
        <taxon>Thermaerobacter</taxon>
    </lineage>
</organism>
<reference evidence="11" key="1">
    <citation type="submission" date="2010-10" db="EMBL/GenBank/DDBJ databases">
        <authorList>
            <consortium name="US DOE Joint Genome Institute (JGI-PGF)"/>
            <person name="Lucas S."/>
            <person name="Copeland A."/>
            <person name="Lapidus A."/>
            <person name="Bruce D."/>
            <person name="Goodwin L."/>
            <person name="Pitluck S."/>
            <person name="Kyrpides N."/>
            <person name="Mavromatis K."/>
            <person name="Detter J.C."/>
            <person name="Han C."/>
            <person name="Land M."/>
            <person name="Hauser L."/>
            <person name="Markowitz V."/>
            <person name="Cheng J.-F."/>
            <person name="Hugenholtz P."/>
            <person name="Woyke T."/>
            <person name="Wu D."/>
            <person name="Pukall R."/>
            <person name="Wahrenburg C."/>
            <person name="Brambilla E."/>
            <person name="Klenk H.-P."/>
            <person name="Eisen J.A."/>
        </authorList>
    </citation>
    <scope>NUCLEOTIDE SEQUENCE [LARGE SCALE GENOMIC DNA]</scope>
    <source>
        <strain evidence="11">DSM 13965</strain>
    </source>
</reference>
<evidence type="ECO:0000259" key="8">
    <source>
        <dbReference type="Pfam" id="PF00441"/>
    </source>
</evidence>
<evidence type="ECO:0000313" key="11">
    <source>
        <dbReference type="EMBL" id="EKP95304.1"/>
    </source>
</evidence>
<keyword evidence="6 7" id="KW-0560">Oxidoreductase</keyword>
<dbReference type="InterPro" id="IPR050741">
    <property type="entry name" value="Acyl-CoA_dehydrogenase"/>
</dbReference>
<evidence type="ECO:0000256" key="1">
    <source>
        <dbReference type="ARBA" id="ARBA00001974"/>
    </source>
</evidence>
<dbReference type="HOGENOM" id="CLU_018204_3_5_9"/>
<dbReference type="Gene3D" id="1.10.540.10">
    <property type="entry name" value="Acyl-CoA dehydrogenase/oxidase, N-terminal domain"/>
    <property type="match status" value="1"/>
</dbReference>
<dbReference type="eggNOG" id="COG1960">
    <property type="taxonomic scope" value="Bacteria"/>
</dbReference>
<dbReference type="STRING" id="867903.ThesuDRAFT_01051"/>
<comment type="caution">
    <text evidence="11">The sequence shown here is derived from an EMBL/GenBank/DDBJ whole genome shotgun (WGS) entry which is preliminary data.</text>
</comment>
<dbReference type="InterPro" id="IPR046373">
    <property type="entry name" value="Acyl-CoA_Oxase/DH_mid-dom_sf"/>
</dbReference>
<dbReference type="AlphaFoldDB" id="K6Q2P4"/>
<dbReference type="PROSITE" id="PS00073">
    <property type="entry name" value="ACYL_COA_DH_2"/>
    <property type="match status" value="1"/>
</dbReference>
<evidence type="ECO:0000256" key="7">
    <source>
        <dbReference type="RuleBase" id="RU362125"/>
    </source>
</evidence>
<dbReference type="InterPro" id="IPR013786">
    <property type="entry name" value="AcylCoA_DH/ox_N"/>
</dbReference>
<keyword evidence="4 7" id="KW-0285">Flavoprotein</keyword>
<comment type="similarity">
    <text evidence="2 7">Belongs to the acyl-CoA dehydrogenase family.</text>
</comment>
<dbReference type="InterPro" id="IPR036250">
    <property type="entry name" value="AcylCo_DH-like_C"/>
</dbReference>
<dbReference type="GO" id="GO:0033539">
    <property type="term" value="P:fatty acid beta-oxidation using acyl-CoA dehydrogenase"/>
    <property type="evidence" value="ECO:0007669"/>
    <property type="project" value="TreeGrafter"/>
</dbReference>
<dbReference type="SUPFAM" id="SSF47203">
    <property type="entry name" value="Acyl-CoA dehydrogenase C-terminal domain-like"/>
    <property type="match status" value="1"/>
</dbReference>
<dbReference type="PANTHER" id="PTHR48083:SF2">
    <property type="entry name" value="MEDIUM-CHAIN SPECIFIC ACYL-COA DEHYDROGENASE, MITOCHONDRIAL"/>
    <property type="match status" value="1"/>
</dbReference>
<sequence length="388" mass="44040">MDFSLTPEQKMIVETVREFVRRELMPLEREMQRAELEGRRFPDLETHRQLQLKAKEIGLWGLMTPPEYGGAGFDYVTTCLILMETARSFVPFTYGGSADNILFACNEEQKKRYLIPTINGERRSCFALTEPTAGSDATNIRMTAVKDGREWVLNGEKIFITGGLEADFAIVFAVTDKEKGARGGITCFLVDREMGWKSYPIATMGGWSPARLVFSDVRVPEENVLGEVGRGFELAMQWIGNGRILIPARAVGQAERLLQLGIDYARQRVAFGKPIGEYQAIQWMLADSAVEIQQVKWLVLHAAWKADQGKDVRHEASMAKLAGANMIWRVADRVMQIHGGMGYTRELPIERVLRDVRVYRIYEGTDEIQRRTIARNLLRDLVRTGTWD</sequence>
<dbReference type="FunFam" id="1.20.140.10:FF:000001">
    <property type="entry name" value="Acyl-CoA dehydrogenase"/>
    <property type="match status" value="1"/>
</dbReference>
<dbReference type="GO" id="GO:0003995">
    <property type="term" value="F:acyl-CoA dehydrogenase activity"/>
    <property type="evidence" value="ECO:0007669"/>
    <property type="project" value="InterPro"/>
</dbReference>
<keyword evidence="5 7" id="KW-0274">FAD</keyword>
<dbReference type="Pfam" id="PF00441">
    <property type="entry name" value="Acyl-CoA_dh_1"/>
    <property type="match status" value="1"/>
</dbReference>
<reference evidence="11" key="2">
    <citation type="submission" date="2012-10" db="EMBL/GenBank/DDBJ databases">
        <title>Improved high-quality draft of Thermaerobacter subterraneus C21, DSM 13965.</title>
        <authorList>
            <consortium name="DOE Joint Genome Institute"/>
            <person name="Eisen J."/>
            <person name="Huntemann M."/>
            <person name="Wei C.-L."/>
            <person name="Han J."/>
            <person name="Detter J.C."/>
            <person name="Han C."/>
            <person name="Tapia R."/>
            <person name="Chen A."/>
            <person name="Kyrpides N."/>
            <person name="Mavromatis K."/>
            <person name="Markowitz V."/>
            <person name="Szeto E."/>
            <person name="Ivanova N."/>
            <person name="Mikhailova N."/>
            <person name="Ovchinnikova G."/>
            <person name="Pagani I."/>
            <person name="Pati A."/>
            <person name="Goodwin L."/>
            <person name="Nordberg H.P."/>
            <person name="Cantor M.N."/>
            <person name="Hua S.X."/>
            <person name="Woyke T."/>
            <person name="Eisen J."/>
            <person name="Klenk H.-P."/>
        </authorList>
    </citation>
    <scope>NUCLEOTIDE SEQUENCE [LARGE SCALE GENOMIC DNA]</scope>
    <source>
        <strain evidence="11">DSM 13965</strain>
    </source>
</reference>
<comment type="cofactor">
    <cofactor evidence="1 7">
        <name>FAD</name>
        <dbReference type="ChEBI" id="CHEBI:57692"/>
    </cofactor>
</comment>
<feature type="domain" description="Acyl-CoA dehydrogenase/oxidase C-terminal" evidence="8">
    <location>
        <begin position="229"/>
        <end position="378"/>
    </location>
</feature>
<dbReference type="OrthoDB" id="9802447at2"/>
<evidence type="ECO:0000259" key="9">
    <source>
        <dbReference type="Pfam" id="PF02770"/>
    </source>
</evidence>
<accession>K6Q2P4</accession>
<proteinExistence type="inferred from homology"/>
<gene>
    <name evidence="11" type="ORF">ThesuDRAFT_01051</name>
</gene>
<dbReference type="Gene3D" id="1.20.140.10">
    <property type="entry name" value="Butyryl-CoA Dehydrogenase, subunit A, domain 3"/>
    <property type="match status" value="1"/>
</dbReference>
<dbReference type="GO" id="GO:0050660">
    <property type="term" value="F:flavin adenine dinucleotide binding"/>
    <property type="evidence" value="ECO:0007669"/>
    <property type="project" value="InterPro"/>
</dbReference>
<dbReference type="Pfam" id="PF02771">
    <property type="entry name" value="Acyl-CoA_dh_N"/>
    <property type="match status" value="1"/>
</dbReference>
<evidence type="ECO:0000256" key="4">
    <source>
        <dbReference type="ARBA" id="ARBA00022630"/>
    </source>
</evidence>
<dbReference type="PIRSF" id="PIRSF016578">
    <property type="entry name" value="HsaA"/>
    <property type="match status" value="1"/>
</dbReference>
<dbReference type="GO" id="GO:0005737">
    <property type="term" value="C:cytoplasm"/>
    <property type="evidence" value="ECO:0007669"/>
    <property type="project" value="TreeGrafter"/>
</dbReference>
<dbReference type="InterPro" id="IPR006089">
    <property type="entry name" value="Acyl-CoA_DH_CS"/>
</dbReference>
<dbReference type="Proteomes" id="UP000005710">
    <property type="component" value="Unassembled WGS sequence"/>
</dbReference>
<evidence type="ECO:0000256" key="5">
    <source>
        <dbReference type="ARBA" id="ARBA00022827"/>
    </source>
</evidence>
<dbReference type="PANTHER" id="PTHR48083">
    <property type="entry name" value="MEDIUM-CHAIN SPECIFIC ACYL-COA DEHYDROGENASE, MITOCHONDRIAL-RELATED"/>
    <property type="match status" value="1"/>
</dbReference>
<dbReference type="SUPFAM" id="SSF56645">
    <property type="entry name" value="Acyl-CoA dehydrogenase NM domain-like"/>
    <property type="match status" value="1"/>
</dbReference>
<evidence type="ECO:0000313" key="12">
    <source>
        <dbReference type="Proteomes" id="UP000005710"/>
    </source>
</evidence>
<evidence type="ECO:0000256" key="2">
    <source>
        <dbReference type="ARBA" id="ARBA00009347"/>
    </source>
</evidence>
<evidence type="ECO:0000256" key="6">
    <source>
        <dbReference type="ARBA" id="ARBA00023002"/>
    </source>
</evidence>
<evidence type="ECO:0000259" key="10">
    <source>
        <dbReference type="Pfam" id="PF02771"/>
    </source>
</evidence>
<evidence type="ECO:0000256" key="3">
    <source>
        <dbReference type="ARBA" id="ARBA00019125"/>
    </source>
</evidence>
<feature type="domain" description="Acyl-CoA dehydrogenase/oxidase N-terminal" evidence="10">
    <location>
        <begin position="6"/>
        <end position="121"/>
    </location>
</feature>
<protein>
    <recommendedName>
        <fullName evidence="3">Medium-chain specific acyl-CoA dehydrogenase, mitochondrial</fullName>
    </recommendedName>
</protein>
<dbReference type="InterPro" id="IPR006091">
    <property type="entry name" value="Acyl-CoA_Oxase/DH_mid-dom"/>
</dbReference>
<dbReference type="InterPro" id="IPR037069">
    <property type="entry name" value="AcylCoA_DH/ox_N_sf"/>
</dbReference>
<dbReference type="Pfam" id="PF02770">
    <property type="entry name" value="Acyl-CoA_dh_M"/>
    <property type="match status" value="1"/>
</dbReference>